<evidence type="ECO:0000256" key="1">
    <source>
        <dbReference type="ARBA" id="ARBA00004651"/>
    </source>
</evidence>
<evidence type="ECO:0000256" key="6">
    <source>
        <dbReference type="SAM" id="Phobius"/>
    </source>
</evidence>
<feature type="transmembrane region" description="Helical" evidence="6">
    <location>
        <begin position="372"/>
        <end position="399"/>
    </location>
</feature>
<evidence type="ECO:0000313" key="9">
    <source>
        <dbReference type="EMBL" id="ADB17629.1"/>
    </source>
</evidence>
<evidence type="ECO:0008006" key="11">
    <source>
        <dbReference type="Google" id="ProtNLM"/>
    </source>
</evidence>
<feature type="transmembrane region" description="Helical" evidence="6">
    <location>
        <begin position="419"/>
        <end position="443"/>
    </location>
</feature>
<dbReference type="EMBL" id="CP001848">
    <property type="protein sequence ID" value="ADB17629.1"/>
    <property type="molecule type" value="Genomic_DNA"/>
</dbReference>
<name>D2R979_PIRSD</name>
<sequence>MPFDLLLAAETTPFEISLDSLEPLLVGVAIIVLLMVIGKVPVTYNIRNLSVRWVSTALTGLAFTMVIGTLTVMLAFVNGMVKLAEGSGQPGNVLIFSEGSTDETFSNLGFSDVGEIELVDGILRDEENKPMVSRETFLVVNQPVVVQQANRPARRFLQVRGVEDSRMAGRVHGMQLIAGGEWITREGVRTLADGKTNAIQAILGEGVATTLGRDRKPEDLAKAKDPTQLVAGDLFSLGGRDWIVMGVFKSSGSTFDSEIWAKRDIVGPMFGKNTYTSLVLRTAGAPEAQKLQKYFNEEYTRASVKAYQESEYYKSLAQTTKQFLYAIIVITAIMSIGGICGVMNTMFAAVANRMRDIGVLRILGYSRMDVQMSFLLESLVLALVGGASGCLMGCLAHGLKASSIVSSGPGGGKFVVLELVVSGDVIAVGLTATLVMGLLGGILPSIRAMFIRPLESLR</sequence>
<dbReference type="PANTHER" id="PTHR30572:SF15">
    <property type="entry name" value="ABC TRANSPORTER PERMEASE"/>
    <property type="match status" value="1"/>
</dbReference>
<evidence type="ECO:0000256" key="4">
    <source>
        <dbReference type="ARBA" id="ARBA00022989"/>
    </source>
</evidence>
<dbReference type="InterPro" id="IPR025857">
    <property type="entry name" value="MacB_PCD"/>
</dbReference>
<protein>
    <recommendedName>
        <fullName evidence="11">ABC3 transporter permease protein domain-containing protein</fullName>
    </recommendedName>
</protein>
<reference evidence="9 10" key="1">
    <citation type="journal article" date="2009" name="Stand. Genomic Sci.">
        <title>Complete genome sequence of Pirellula staleyi type strain (ATCC 27377).</title>
        <authorList>
            <person name="Clum A."/>
            <person name="Tindall B.J."/>
            <person name="Sikorski J."/>
            <person name="Ivanova N."/>
            <person name="Mavrommatis K."/>
            <person name="Lucas S."/>
            <person name="Glavina del Rio T."/>
            <person name="Nolan M."/>
            <person name="Chen F."/>
            <person name="Tice H."/>
            <person name="Pitluck S."/>
            <person name="Cheng J.F."/>
            <person name="Chertkov O."/>
            <person name="Brettin T."/>
            <person name="Han C."/>
            <person name="Detter J.C."/>
            <person name="Kuske C."/>
            <person name="Bruce D."/>
            <person name="Goodwin L."/>
            <person name="Ovchinikova G."/>
            <person name="Pati A."/>
            <person name="Mikhailova N."/>
            <person name="Chen A."/>
            <person name="Palaniappan K."/>
            <person name="Land M."/>
            <person name="Hauser L."/>
            <person name="Chang Y.J."/>
            <person name="Jeffries C.D."/>
            <person name="Chain P."/>
            <person name="Rohde M."/>
            <person name="Goker M."/>
            <person name="Bristow J."/>
            <person name="Eisen J.A."/>
            <person name="Markowitz V."/>
            <person name="Hugenholtz P."/>
            <person name="Kyrpides N.C."/>
            <person name="Klenk H.P."/>
            <person name="Lapidus A."/>
        </authorList>
    </citation>
    <scope>NUCLEOTIDE SEQUENCE [LARGE SCALE GENOMIC DNA]</scope>
    <source>
        <strain evidence="10">ATCC 27377 / DSM 6068 / ICPB 4128</strain>
    </source>
</reference>
<dbReference type="GO" id="GO:0022857">
    <property type="term" value="F:transmembrane transporter activity"/>
    <property type="evidence" value="ECO:0007669"/>
    <property type="project" value="TreeGrafter"/>
</dbReference>
<evidence type="ECO:0000256" key="5">
    <source>
        <dbReference type="ARBA" id="ARBA00023136"/>
    </source>
</evidence>
<feature type="transmembrane region" description="Helical" evidence="6">
    <location>
        <begin position="24"/>
        <end position="42"/>
    </location>
</feature>
<keyword evidence="2" id="KW-1003">Cell membrane</keyword>
<evidence type="ECO:0000256" key="3">
    <source>
        <dbReference type="ARBA" id="ARBA00022692"/>
    </source>
</evidence>
<keyword evidence="10" id="KW-1185">Reference proteome</keyword>
<organism evidence="9 10">
    <name type="scientific">Pirellula staleyi (strain ATCC 27377 / DSM 6068 / ICPB 4128)</name>
    <name type="common">Pirella staleyi</name>
    <dbReference type="NCBI Taxonomy" id="530564"/>
    <lineage>
        <taxon>Bacteria</taxon>
        <taxon>Pseudomonadati</taxon>
        <taxon>Planctomycetota</taxon>
        <taxon>Planctomycetia</taxon>
        <taxon>Pirellulales</taxon>
        <taxon>Pirellulaceae</taxon>
        <taxon>Pirellula</taxon>
    </lineage>
</organism>
<evidence type="ECO:0000259" key="7">
    <source>
        <dbReference type="Pfam" id="PF02687"/>
    </source>
</evidence>
<evidence type="ECO:0000313" key="10">
    <source>
        <dbReference type="Proteomes" id="UP000001887"/>
    </source>
</evidence>
<feature type="transmembrane region" description="Helical" evidence="6">
    <location>
        <begin position="54"/>
        <end position="77"/>
    </location>
</feature>
<feature type="domain" description="ABC3 transporter permease C-terminal" evidence="7">
    <location>
        <begin position="328"/>
        <end position="451"/>
    </location>
</feature>
<feature type="transmembrane region" description="Helical" evidence="6">
    <location>
        <begin position="323"/>
        <end position="351"/>
    </location>
</feature>
<dbReference type="STRING" id="530564.Psta_2964"/>
<keyword evidence="5 6" id="KW-0472">Membrane</keyword>
<dbReference type="InterPro" id="IPR050250">
    <property type="entry name" value="Macrolide_Exporter_MacB"/>
</dbReference>
<dbReference type="AlphaFoldDB" id="D2R979"/>
<comment type="subcellular location">
    <subcellularLocation>
        <location evidence="1">Cell membrane</location>
        <topology evidence="1">Multi-pass membrane protein</topology>
    </subcellularLocation>
</comment>
<dbReference type="eggNOG" id="COG0577">
    <property type="taxonomic scope" value="Bacteria"/>
</dbReference>
<evidence type="ECO:0000259" key="8">
    <source>
        <dbReference type="Pfam" id="PF12704"/>
    </source>
</evidence>
<dbReference type="InterPro" id="IPR003838">
    <property type="entry name" value="ABC3_permease_C"/>
</dbReference>
<keyword evidence="4 6" id="KW-1133">Transmembrane helix</keyword>
<evidence type="ECO:0000256" key="2">
    <source>
        <dbReference type="ARBA" id="ARBA00022475"/>
    </source>
</evidence>
<dbReference type="OrthoDB" id="241967at2"/>
<dbReference type="PANTHER" id="PTHR30572">
    <property type="entry name" value="MEMBRANE COMPONENT OF TRANSPORTER-RELATED"/>
    <property type="match status" value="1"/>
</dbReference>
<dbReference type="KEGG" id="psl:Psta_2964"/>
<gene>
    <name evidence="9" type="ordered locus">Psta_2964</name>
</gene>
<dbReference type="Pfam" id="PF12704">
    <property type="entry name" value="MacB_PCD"/>
    <property type="match status" value="1"/>
</dbReference>
<proteinExistence type="predicted"/>
<dbReference type="Pfam" id="PF02687">
    <property type="entry name" value="FtsX"/>
    <property type="match status" value="1"/>
</dbReference>
<accession>D2R979</accession>
<dbReference type="HOGENOM" id="CLU_000604_8_8_0"/>
<dbReference type="Proteomes" id="UP000001887">
    <property type="component" value="Chromosome"/>
</dbReference>
<dbReference type="GO" id="GO:0005886">
    <property type="term" value="C:plasma membrane"/>
    <property type="evidence" value="ECO:0007669"/>
    <property type="project" value="UniProtKB-SubCell"/>
</dbReference>
<keyword evidence="3 6" id="KW-0812">Transmembrane</keyword>
<feature type="domain" description="MacB-like periplasmic core" evidence="8">
    <location>
        <begin position="56"/>
        <end position="262"/>
    </location>
</feature>